<reference evidence="3 4" key="1">
    <citation type="journal article" date="2022" name="Cell">
        <title>Repeat-based holocentromeres influence genome architecture and karyotype evolution.</title>
        <authorList>
            <person name="Hofstatter P.G."/>
            <person name="Thangavel G."/>
            <person name="Lux T."/>
            <person name="Neumann P."/>
            <person name="Vondrak T."/>
            <person name="Novak P."/>
            <person name="Zhang M."/>
            <person name="Costa L."/>
            <person name="Castellani M."/>
            <person name="Scott A."/>
            <person name="Toegelov H."/>
            <person name="Fuchs J."/>
            <person name="Mata-Sucre Y."/>
            <person name="Dias Y."/>
            <person name="Vanzela A.L.L."/>
            <person name="Huettel B."/>
            <person name="Almeida C.C.S."/>
            <person name="Simkova H."/>
            <person name="Souza G."/>
            <person name="Pedrosa-Harand A."/>
            <person name="Macas J."/>
            <person name="Mayer K.F.X."/>
            <person name="Houben A."/>
            <person name="Marques A."/>
        </authorList>
    </citation>
    <scope>NUCLEOTIDE SEQUENCE [LARGE SCALE GENOMIC DNA]</scope>
    <source>
        <strain evidence="3">RhyTen1mFocal</strain>
    </source>
</reference>
<proteinExistence type="predicted"/>
<evidence type="ECO:0000259" key="2">
    <source>
        <dbReference type="Pfam" id="PF10536"/>
    </source>
</evidence>
<evidence type="ECO:0000313" key="3">
    <source>
        <dbReference type="EMBL" id="KAJ3699170.1"/>
    </source>
</evidence>
<accession>A0AAD5ZJR9</accession>
<sequence>MPPSRRTPQTSRRSTRLRTDHQASTSDEPEATDVLSSSVVSAGASTSAGPSSSPPPTDDDRLLHLQQPELRGTDRPETHTFHFPHVGEMTVSLEDVAFLYGLSTTDRVVTGRCDFDDLELLATYALPQDTSQEEVEKRKYAVRFLKLRKMWKDVVLIPNDQDQIDRYIRAFVLELIGCWLFPDATGDSDLRTTPSQGVYNWDATTLAALYRGLDTAAINNSVNIGAPWLFLQVWSYARLTLCRPTITEDFTGWGLPSIDTCPPYGRRWTTCPKSKKFKGPANASGMDYARVVLMKIRPEHVVWRLYEHMRALMPRYAQVDPSLFIVRIPCIHYWMVMWHYADRVMHQFMLYQIVPPPRPEINKTTLVEDVVADGIHGDHLSRQRLGSAVRGGGGHVGDMARVRVMEERPLSAAIEATYLQWLRVHGGAHVVQIPEEIETAPVADMSYLRDSPARLASVKHTLRYVLRACAWAMMKGFKSVGKKMLLESV</sequence>
<feature type="region of interest" description="Disordered" evidence="1">
    <location>
        <begin position="1"/>
        <end position="62"/>
    </location>
</feature>
<evidence type="ECO:0000256" key="1">
    <source>
        <dbReference type="SAM" id="MobiDB-lite"/>
    </source>
</evidence>
<feature type="compositionally biased region" description="Low complexity" evidence="1">
    <location>
        <begin position="36"/>
        <end position="51"/>
    </location>
</feature>
<comment type="caution">
    <text evidence="3">The sequence shown here is derived from an EMBL/GenBank/DDBJ whole genome shotgun (WGS) entry which is preliminary data.</text>
</comment>
<dbReference type="Proteomes" id="UP001210211">
    <property type="component" value="Unassembled WGS sequence"/>
</dbReference>
<dbReference type="EMBL" id="JAMRDG010000001">
    <property type="protein sequence ID" value="KAJ3699170.1"/>
    <property type="molecule type" value="Genomic_DNA"/>
</dbReference>
<name>A0AAD5ZJR9_9POAL</name>
<keyword evidence="4" id="KW-1185">Reference proteome</keyword>
<organism evidence="3 4">
    <name type="scientific">Rhynchospora tenuis</name>
    <dbReference type="NCBI Taxonomy" id="198213"/>
    <lineage>
        <taxon>Eukaryota</taxon>
        <taxon>Viridiplantae</taxon>
        <taxon>Streptophyta</taxon>
        <taxon>Embryophyta</taxon>
        <taxon>Tracheophyta</taxon>
        <taxon>Spermatophyta</taxon>
        <taxon>Magnoliopsida</taxon>
        <taxon>Liliopsida</taxon>
        <taxon>Poales</taxon>
        <taxon>Cyperaceae</taxon>
        <taxon>Cyperoideae</taxon>
        <taxon>Rhynchosporeae</taxon>
        <taxon>Rhynchospora</taxon>
    </lineage>
</organism>
<dbReference type="AlphaFoldDB" id="A0AAD5ZJR9"/>
<dbReference type="Pfam" id="PF10536">
    <property type="entry name" value="PMD"/>
    <property type="match status" value="1"/>
</dbReference>
<feature type="compositionally biased region" description="Low complexity" evidence="1">
    <location>
        <begin position="1"/>
        <end position="12"/>
    </location>
</feature>
<dbReference type="PANTHER" id="PTHR46033">
    <property type="entry name" value="PROTEIN MAIN-LIKE 2"/>
    <property type="match status" value="1"/>
</dbReference>
<protein>
    <recommendedName>
        <fullName evidence="2">Aminotransferase-like plant mobile domain-containing protein</fullName>
    </recommendedName>
</protein>
<dbReference type="GO" id="GO:0010073">
    <property type="term" value="P:meristem maintenance"/>
    <property type="evidence" value="ECO:0007669"/>
    <property type="project" value="InterPro"/>
</dbReference>
<gene>
    <name evidence="3" type="ORF">LUZ61_002875</name>
</gene>
<evidence type="ECO:0000313" key="4">
    <source>
        <dbReference type="Proteomes" id="UP001210211"/>
    </source>
</evidence>
<dbReference type="InterPro" id="IPR044824">
    <property type="entry name" value="MAIN-like"/>
</dbReference>
<feature type="domain" description="Aminotransferase-like plant mobile" evidence="2">
    <location>
        <begin position="75"/>
        <end position="358"/>
    </location>
</feature>
<dbReference type="PANTHER" id="PTHR46033:SF71">
    <property type="entry name" value="OS11G0534500 PROTEIN"/>
    <property type="match status" value="1"/>
</dbReference>
<dbReference type="InterPro" id="IPR019557">
    <property type="entry name" value="AminoTfrase-like_pln_mobile"/>
</dbReference>